<keyword evidence="4 8" id="KW-0812">Transmembrane</keyword>
<evidence type="ECO:0000256" key="7">
    <source>
        <dbReference type="ARBA" id="ARBA00033993"/>
    </source>
</evidence>
<evidence type="ECO:0000256" key="1">
    <source>
        <dbReference type="ARBA" id="ARBA00004651"/>
    </source>
</evidence>
<feature type="transmembrane region" description="Helical" evidence="8">
    <location>
        <begin position="109"/>
        <end position="128"/>
    </location>
</feature>
<comment type="catalytic activity">
    <reaction evidence="7">
        <text>urea(in) = urea(out)</text>
        <dbReference type="Rhea" id="RHEA:32799"/>
        <dbReference type="ChEBI" id="CHEBI:16199"/>
    </reaction>
</comment>
<dbReference type="InterPro" id="IPR004937">
    <property type="entry name" value="Urea_transporter"/>
</dbReference>
<feature type="transmembrane region" description="Helical" evidence="8">
    <location>
        <begin position="59"/>
        <end position="77"/>
    </location>
</feature>
<keyword evidence="3" id="KW-1003">Cell membrane</keyword>
<evidence type="ECO:0000256" key="4">
    <source>
        <dbReference type="ARBA" id="ARBA00022692"/>
    </source>
</evidence>
<evidence type="ECO:0000256" key="2">
    <source>
        <dbReference type="ARBA" id="ARBA00005914"/>
    </source>
</evidence>
<gene>
    <name evidence="10" type="primary">LOC109461749</name>
</gene>
<dbReference type="GO" id="GO:0005886">
    <property type="term" value="C:plasma membrane"/>
    <property type="evidence" value="ECO:0007669"/>
    <property type="project" value="UniProtKB-SubCell"/>
</dbReference>
<evidence type="ECO:0000256" key="5">
    <source>
        <dbReference type="ARBA" id="ARBA00022989"/>
    </source>
</evidence>
<protein>
    <submittedName>
        <fullName evidence="10">Urea transporter 2-like</fullName>
    </submittedName>
</protein>
<evidence type="ECO:0000313" key="9">
    <source>
        <dbReference type="Proteomes" id="UP000515135"/>
    </source>
</evidence>
<dbReference type="OrthoDB" id="426293at2759"/>
<dbReference type="Proteomes" id="UP000515135">
    <property type="component" value="Unplaced"/>
</dbReference>
<dbReference type="Pfam" id="PF03253">
    <property type="entry name" value="UT"/>
    <property type="match status" value="1"/>
</dbReference>
<dbReference type="PANTHER" id="PTHR10464:SF4">
    <property type="entry name" value="UREA TRANSPORTER"/>
    <property type="match status" value="1"/>
</dbReference>
<accession>A0A6P4XSR1</accession>
<dbReference type="GO" id="GO:0015204">
    <property type="term" value="F:urea transmembrane transporter activity"/>
    <property type="evidence" value="ECO:0007669"/>
    <property type="project" value="InterPro"/>
</dbReference>
<evidence type="ECO:0000256" key="8">
    <source>
        <dbReference type="SAM" id="Phobius"/>
    </source>
</evidence>
<dbReference type="Gene3D" id="1.10.3430.10">
    <property type="entry name" value="Ammonium transporter AmtB like domains"/>
    <property type="match status" value="1"/>
</dbReference>
<feature type="transmembrane region" description="Helical" evidence="8">
    <location>
        <begin position="253"/>
        <end position="275"/>
    </location>
</feature>
<feature type="transmembrane region" description="Helical" evidence="8">
    <location>
        <begin position="165"/>
        <end position="182"/>
    </location>
</feature>
<feature type="transmembrane region" description="Helical" evidence="8">
    <location>
        <begin position="307"/>
        <end position="328"/>
    </location>
</feature>
<sequence>MAADAVEVASAEENIDVPAEESRCVFYRYVCGDMRPLKLWLEGKPVPVRFLDWCMRGTTQPLFLSHPLGGVLVIIGLMVDSPWMGLCGLTGLFFATLTAVIFSQDKGCVESGGSGFNGLLTGLLLAALSRDPDWHGLTVLPVIVMAIMSTILHSGLSGVLGKAELPALNLAFNLAVLVYTAAAGTQDSSPRLYQAEEQQLLRNQTANQSAADPIDWIRVLQAVPIAIGQCYGCGQAVSGGLISAGVLVSSPVVFYHCVIGAVIGIGTALILGVPLHWVYSGACAYNSVLGTAAVGGVFYVLTIRSHVLSILCGVFCALLWAGMVDVFAMR</sequence>
<evidence type="ECO:0000256" key="6">
    <source>
        <dbReference type="ARBA" id="ARBA00023136"/>
    </source>
</evidence>
<dbReference type="PIRSF" id="PIRSF016502">
    <property type="entry name" value="Urea_transporter"/>
    <property type="match status" value="1"/>
</dbReference>
<feature type="transmembrane region" description="Helical" evidence="8">
    <location>
        <begin position="282"/>
        <end position="301"/>
    </location>
</feature>
<evidence type="ECO:0000256" key="3">
    <source>
        <dbReference type="ARBA" id="ARBA00022475"/>
    </source>
</evidence>
<feature type="transmembrane region" description="Helical" evidence="8">
    <location>
        <begin position="134"/>
        <end position="153"/>
    </location>
</feature>
<dbReference type="InterPro" id="IPR029020">
    <property type="entry name" value="Ammonium/urea_transptr"/>
</dbReference>
<dbReference type="GeneID" id="109461749"/>
<keyword evidence="6 8" id="KW-0472">Membrane</keyword>
<feature type="transmembrane region" description="Helical" evidence="8">
    <location>
        <begin position="83"/>
        <end position="102"/>
    </location>
</feature>
<organism evidence="9 10">
    <name type="scientific">Branchiostoma belcheri</name>
    <name type="common">Amphioxus</name>
    <dbReference type="NCBI Taxonomy" id="7741"/>
    <lineage>
        <taxon>Eukaryota</taxon>
        <taxon>Metazoa</taxon>
        <taxon>Chordata</taxon>
        <taxon>Cephalochordata</taxon>
        <taxon>Leptocardii</taxon>
        <taxon>Amphioxiformes</taxon>
        <taxon>Branchiostomatidae</taxon>
        <taxon>Branchiostoma</taxon>
    </lineage>
</organism>
<name>A0A6P4XSR1_BRABE</name>
<keyword evidence="9" id="KW-1185">Reference proteome</keyword>
<evidence type="ECO:0000313" key="10">
    <source>
        <dbReference type="RefSeq" id="XP_019613699.1"/>
    </source>
</evidence>
<keyword evidence="5 8" id="KW-1133">Transmembrane helix</keyword>
<comment type="subcellular location">
    <subcellularLocation>
        <location evidence="1">Cell membrane</location>
        <topology evidence="1">Multi-pass membrane protein</topology>
    </subcellularLocation>
</comment>
<dbReference type="AlphaFoldDB" id="A0A6P4XSR1"/>
<comment type="similarity">
    <text evidence="2">Belongs to the urea transporter family.</text>
</comment>
<proteinExistence type="inferred from homology"/>
<dbReference type="PANTHER" id="PTHR10464">
    <property type="entry name" value="UREA TRANSPORTER"/>
    <property type="match status" value="1"/>
</dbReference>
<dbReference type="RefSeq" id="XP_019613699.1">
    <property type="nucleotide sequence ID" value="XM_019758140.1"/>
</dbReference>
<reference evidence="10" key="1">
    <citation type="submission" date="2025-08" db="UniProtKB">
        <authorList>
            <consortium name="RefSeq"/>
        </authorList>
    </citation>
    <scope>IDENTIFICATION</scope>
    <source>
        <tissue evidence="10">Gonad</tissue>
    </source>
</reference>
<dbReference type="KEGG" id="bbel:109461749"/>